<evidence type="ECO:0000256" key="1">
    <source>
        <dbReference type="SAM" id="Phobius"/>
    </source>
</evidence>
<keyword evidence="1" id="KW-1133">Transmembrane helix</keyword>
<accession>A0A318ENK2</accession>
<feature type="transmembrane region" description="Helical" evidence="1">
    <location>
        <begin position="209"/>
        <end position="230"/>
    </location>
</feature>
<keyword evidence="1" id="KW-0472">Membrane</keyword>
<dbReference type="RefSeq" id="WP_110263239.1">
    <property type="nucleotide sequence ID" value="NZ_CAKZQT010000031.1"/>
</dbReference>
<evidence type="ECO:0000313" key="2">
    <source>
        <dbReference type="EMBL" id="PXV71086.1"/>
    </source>
</evidence>
<feature type="transmembrane region" description="Helical" evidence="1">
    <location>
        <begin position="250"/>
        <end position="271"/>
    </location>
</feature>
<feature type="transmembrane region" description="Helical" evidence="1">
    <location>
        <begin position="179"/>
        <end position="197"/>
    </location>
</feature>
<feature type="transmembrane region" description="Helical" evidence="1">
    <location>
        <begin position="146"/>
        <end position="173"/>
    </location>
</feature>
<feature type="transmembrane region" description="Helical" evidence="1">
    <location>
        <begin position="29"/>
        <end position="47"/>
    </location>
</feature>
<dbReference type="Proteomes" id="UP000248330">
    <property type="component" value="Unassembled WGS sequence"/>
</dbReference>
<comment type="caution">
    <text evidence="2">The sequence shown here is derived from an EMBL/GenBank/DDBJ whole genome shotgun (WGS) entry which is preliminary data.</text>
</comment>
<feature type="transmembrane region" description="Helical" evidence="1">
    <location>
        <begin position="117"/>
        <end position="139"/>
    </location>
</feature>
<dbReference type="OrthoDB" id="6397936at2"/>
<keyword evidence="3" id="KW-1185">Reference proteome</keyword>
<proteinExistence type="predicted"/>
<name>A0A318ENK2_9GAMM</name>
<feature type="transmembrane region" description="Helical" evidence="1">
    <location>
        <begin position="6"/>
        <end position="22"/>
    </location>
</feature>
<dbReference type="AlphaFoldDB" id="A0A318ENK2"/>
<feature type="transmembrane region" description="Helical" evidence="1">
    <location>
        <begin position="327"/>
        <end position="345"/>
    </location>
</feature>
<evidence type="ECO:0008006" key="4">
    <source>
        <dbReference type="Google" id="ProtNLM"/>
    </source>
</evidence>
<reference evidence="2 3" key="1">
    <citation type="submission" date="2018-04" db="EMBL/GenBank/DDBJ databases">
        <title>Genomic Encyclopedia of Type Strains, Phase IV (KMG-IV): sequencing the most valuable type-strain genomes for metagenomic binning, comparative biology and taxonomic classification.</title>
        <authorList>
            <person name="Goeker M."/>
        </authorList>
    </citation>
    <scope>NUCLEOTIDE SEQUENCE [LARGE SCALE GENOMIC DNA]</scope>
    <source>
        <strain evidence="2 3">DSM 104150</strain>
    </source>
</reference>
<protein>
    <recommendedName>
        <fullName evidence="4">ZIP family zinc transporter</fullName>
    </recommendedName>
</protein>
<gene>
    <name evidence="2" type="ORF">C8D93_101125</name>
</gene>
<organism evidence="2 3">
    <name type="scientific">Sinimarinibacterium flocculans</name>
    <dbReference type="NCBI Taxonomy" id="985250"/>
    <lineage>
        <taxon>Bacteria</taxon>
        <taxon>Pseudomonadati</taxon>
        <taxon>Pseudomonadota</taxon>
        <taxon>Gammaproteobacteria</taxon>
        <taxon>Nevskiales</taxon>
        <taxon>Nevskiaceae</taxon>
        <taxon>Sinimarinibacterium</taxon>
    </lineage>
</organism>
<sequence>MHLILLIATLAALASGPLWYLLARRRLALLSFLDGFVLVSISGLVLLDVMPEAFADGGWWSLGFLVTGLIGPTLLEHGLSRVRRGAHLAALALAIVGLVLHSLGDGAALIAEDIHTHGALGLAIAIHSVPVGLVVWWLLYPVFGAWLPALALVAMCIGTVVGYTFGVTVAALLGTDGWAWFQALIAGSILHVIFGRPHLDEDTAHHHSVAPFEGLGNLAALAVLALLTFAHGDDPAVSPFVRASLELALMAAPLLLGAHVLAGVIAGCGFWRGRDPGRGMQRLGCALRAGFVDAVDRSAAYVLASLALGALLLTGEVDAAQPVAAGWTRWASLVALVALYALALLRRGGRAWLLDLFGGGHAAGH</sequence>
<feature type="transmembrane region" description="Helical" evidence="1">
    <location>
        <begin position="59"/>
        <end position="76"/>
    </location>
</feature>
<keyword evidence="1" id="KW-0812">Transmembrane</keyword>
<dbReference type="EMBL" id="QICN01000001">
    <property type="protein sequence ID" value="PXV71086.1"/>
    <property type="molecule type" value="Genomic_DNA"/>
</dbReference>
<feature type="transmembrane region" description="Helical" evidence="1">
    <location>
        <begin position="298"/>
        <end position="315"/>
    </location>
</feature>
<feature type="transmembrane region" description="Helical" evidence="1">
    <location>
        <begin position="88"/>
        <end position="111"/>
    </location>
</feature>
<evidence type="ECO:0000313" key="3">
    <source>
        <dbReference type="Proteomes" id="UP000248330"/>
    </source>
</evidence>